<name>U5FZU3_POPTR</name>
<dbReference type="STRING" id="3694.U5FZU3"/>
<dbReference type="AlphaFoldDB" id="U5FZU3"/>
<evidence type="ECO:0000313" key="1">
    <source>
        <dbReference type="EMBL" id="PNT18799.1"/>
    </source>
</evidence>
<accession>U5FZU3</accession>
<keyword evidence="2" id="KW-1185">Reference proteome</keyword>
<dbReference type="HOGENOM" id="CLU_078938_5_2_1"/>
<gene>
    <name evidence="1" type="ORF">POPTR_009G004600</name>
</gene>
<dbReference type="eggNOG" id="KOG4607">
    <property type="taxonomic scope" value="Eukaryota"/>
</dbReference>
<protein>
    <submittedName>
        <fullName evidence="1">Uncharacterized protein</fullName>
    </submittedName>
</protein>
<evidence type="ECO:0000313" key="2">
    <source>
        <dbReference type="Proteomes" id="UP000006729"/>
    </source>
</evidence>
<reference evidence="1 2" key="1">
    <citation type="journal article" date="2006" name="Science">
        <title>The genome of black cottonwood, Populus trichocarpa (Torr. &amp; Gray).</title>
        <authorList>
            <person name="Tuskan G.A."/>
            <person name="Difazio S."/>
            <person name="Jansson S."/>
            <person name="Bohlmann J."/>
            <person name="Grigoriev I."/>
            <person name="Hellsten U."/>
            <person name="Putnam N."/>
            <person name="Ralph S."/>
            <person name="Rombauts S."/>
            <person name="Salamov A."/>
            <person name="Schein J."/>
            <person name="Sterck L."/>
            <person name="Aerts A."/>
            <person name="Bhalerao R.R."/>
            <person name="Bhalerao R.P."/>
            <person name="Blaudez D."/>
            <person name="Boerjan W."/>
            <person name="Brun A."/>
            <person name="Brunner A."/>
            <person name="Busov V."/>
            <person name="Campbell M."/>
            <person name="Carlson J."/>
            <person name="Chalot M."/>
            <person name="Chapman J."/>
            <person name="Chen G.L."/>
            <person name="Cooper D."/>
            <person name="Coutinho P.M."/>
            <person name="Couturier J."/>
            <person name="Covert S."/>
            <person name="Cronk Q."/>
            <person name="Cunningham R."/>
            <person name="Davis J."/>
            <person name="Degroeve S."/>
            <person name="Dejardin A."/>
            <person name="Depamphilis C."/>
            <person name="Detter J."/>
            <person name="Dirks B."/>
            <person name="Dubchak I."/>
            <person name="Duplessis S."/>
            <person name="Ehlting J."/>
            <person name="Ellis B."/>
            <person name="Gendler K."/>
            <person name="Goodstein D."/>
            <person name="Gribskov M."/>
            <person name="Grimwood J."/>
            <person name="Groover A."/>
            <person name="Gunter L."/>
            <person name="Hamberger B."/>
            <person name="Heinze B."/>
            <person name="Helariutta Y."/>
            <person name="Henrissat B."/>
            <person name="Holligan D."/>
            <person name="Holt R."/>
            <person name="Huang W."/>
            <person name="Islam-Faridi N."/>
            <person name="Jones S."/>
            <person name="Jones-Rhoades M."/>
            <person name="Jorgensen R."/>
            <person name="Joshi C."/>
            <person name="Kangasjarvi J."/>
            <person name="Karlsson J."/>
            <person name="Kelleher C."/>
            <person name="Kirkpatrick R."/>
            <person name="Kirst M."/>
            <person name="Kohler A."/>
            <person name="Kalluri U."/>
            <person name="Larimer F."/>
            <person name="Leebens-Mack J."/>
            <person name="Leple J.C."/>
            <person name="Locascio P."/>
            <person name="Lou Y."/>
            <person name="Lucas S."/>
            <person name="Martin F."/>
            <person name="Montanini B."/>
            <person name="Napoli C."/>
            <person name="Nelson D.R."/>
            <person name="Nelson C."/>
            <person name="Nieminen K."/>
            <person name="Nilsson O."/>
            <person name="Pereda V."/>
            <person name="Peter G."/>
            <person name="Philippe R."/>
            <person name="Pilate G."/>
            <person name="Poliakov A."/>
            <person name="Razumovskaya J."/>
            <person name="Richardson P."/>
            <person name="Rinaldi C."/>
            <person name="Ritland K."/>
            <person name="Rouze P."/>
            <person name="Ryaboy D."/>
            <person name="Schmutz J."/>
            <person name="Schrader J."/>
            <person name="Segerman B."/>
            <person name="Shin H."/>
            <person name="Siddiqui A."/>
            <person name="Sterky F."/>
            <person name="Terry A."/>
            <person name="Tsai C.J."/>
            <person name="Uberbacher E."/>
            <person name="Unneberg P."/>
            <person name="Vahala J."/>
            <person name="Wall K."/>
            <person name="Wessler S."/>
            <person name="Yang G."/>
            <person name="Yin T."/>
            <person name="Douglas C."/>
            <person name="Marra M."/>
            <person name="Sandberg G."/>
            <person name="Van de Peer Y."/>
            <person name="Rokhsar D."/>
        </authorList>
    </citation>
    <scope>NUCLEOTIDE SEQUENCE [LARGE SCALE GENOMIC DNA]</scope>
    <source>
        <strain evidence="2">cv. Nisqually</strain>
    </source>
</reference>
<dbReference type="EMBL" id="CM009298">
    <property type="protein sequence ID" value="PNT18799.1"/>
    <property type="molecule type" value="Genomic_DNA"/>
</dbReference>
<dbReference type="Proteomes" id="UP000006729">
    <property type="component" value="Chromosome 9"/>
</dbReference>
<dbReference type="GO" id="GO:0005739">
    <property type="term" value="C:mitochondrion"/>
    <property type="evidence" value="ECO:0000318"/>
    <property type="project" value="GO_Central"/>
</dbReference>
<organism evidence="1 2">
    <name type="scientific">Populus trichocarpa</name>
    <name type="common">Western balsam poplar</name>
    <name type="synonym">Populus balsamifera subsp. trichocarpa</name>
    <dbReference type="NCBI Taxonomy" id="3694"/>
    <lineage>
        <taxon>Eukaryota</taxon>
        <taxon>Viridiplantae</taxon>
        <taxon>Streptophyta</taxon>
        <taxon>Embryophyta</taxon>
        <taxon>Tracheophyta</taxon>
        <taxon>Spermatophyta</taxon>
        <taxon>Magnoliopsida</taxon>
        <taxon>eudicotyledons</taxon>
        <taxon>Gunneridae</taxon>
        <taxon>Pentapetalae</taxon>
        <taxon>rosids</taxon>
        <taxon>fabids</taxon>
        <taxon>Malpighiales</taxon>
        <taxon>Salicaceae</taxon>
        <taxon>Saliceae</taxon>
        <taxon>Populus</taxon>
    </lineage>
</organism>
<sequence>MRMEKARIEAEKKRVKKEAQQLALIFETDGAFKDKRIVSLPEIRETREYIDELKLHLEVTIQVRLNVYAN</sequence>
<proteinExistence type="predicted"/>
<dbReference type="InParanoid" id="U5FZU3"/>